<gene>
    <name evidence="1" type="ORF">A3Q56_08364</name>
</gene>
<reference evidence="1 2" key="1">
    <citation type="submission" date="2016-04" db="EMBL/GenBank/DDBJ databases">
        <title>The genome of Intoshia linei affirms orthonectids as highly simplified spiralians.</title>
        <authorList>
            <person name="Mikhailov K.V."/>
            <person name="Slusarev G.S."/>
            <person name="Nikitin M.A."/>
            <person name="Logacheva M.D."/>
            <person name="Penin A."/>
            <person name="Aleoshin V."/>
            <person name="Panchin Y.V."/>
        </authorList>
    </citation>
    <scope>NUCLEOTIDE SEQUENCE [LARGE SCALE GENOMIC DNA]</scope>
    <source>
        <strain evidence="1">Intl2013</strain>
        <tissue evidence="1">Whole animal</tissue>
    </source>
</reference>
<sequence length="33" mass="3941">MNSNDMIAFMIFIPNIVKIEIKCVEIFHSEEQR</sequence>
<evidence type="ECO:0000313" key="2">
    <source>
        <dbReference type="Proteomes" id="UP000078046"/>
    </source>
</evidence>
<proteinExistence type="predicted"/>
<dbReference type="Proteomes" id="UP000078046">
    <property type="component" value="Unassembled WGS sequence"/>
</dbReference>
<dbReference type="EMBL" id="LWCA01002333">
    <property type="protein sequence ID" value="OAF63934.1"/>
    <property type="molecule type" value="Genomic_DNA"/>
</dbReference>
<dbReference type="AlphaFoldDB" id="A0A177ARR7"/>
<keyword evidence="2" id="KW-1185">Reference proteome</keyword>
<evidence type="ECO:0000313" key="1">
    <source>
        <dbReference type="EMBL" id="OAF63934.1"/>
    </source>
</evidence>
<comment type="caution">
    <text evidence="1">The sequence shown here is derived from an EMBL/GenBank/DDBJ whole genome shotgun (WGS) entry which is preliminary data.</text>
</comment>
<organism evidence="1 2">
    <name type="scientific">Intoshia linei</name>
    <dbReference type="NCBI Taxonomy" id="1819745"/>
    <lineage>
        <taxon>Eukaryota</taxon>
        <taxon>Metazoa</taxon>
        <taxon>Spiralia</taxon>
        <taxon>Lophotrochozoa</taxon>
        <taxon>Mesozoa</taxon>
        <taxon>Orthonectida</taxon>
        <taxon>Rhopaluridae</taxon>
        <taxon>Intoshia</taxon>
    </lineage>
</organism>
<accession>A0A177ARR7</accession>
<name>A0A177ARR7_9BILA</name>
<protein>
    <submittedName>
        <fullName evidence="1">Uncharacterized protein</fullName>
    </submittedName>
</protein>